<dbReference type="InterPro" id="IPR036271">
    <property type="entry name" value="Tet_transcr_reg_TetR-rel_C_sf"/>
</dbReference>
<dbReference type="OrthoDB" id="1669699at2"/>
<evidence type="ECO:0000256" key="1">
    <source>
        <dbReference type="ARBA" id="ARBA00023125"/>
    </source>
</evidence>
<dbReference type="AlphaFoldDB" id="A0A0K0XET1"/>
<dbReference type="PROSITE" id="PS50977">
    <property type="entry name" value="HTH_TETR_2"/>
    <property type="match status" value="1"/>
</dbReference>
<dbReference type="GO" id="GO:0003700">
    <property type="term" value="F:DNA-binding transcription factor activity"/>
    <property type="evidence" value="ECO:0007669"/>
    <property type="project" value="TreeGrafter"/>
</dbReference>
<dbReference type="SUPFAM" id="SSF48498">
    <property type="entry name" value="Tetracyclin repressor-like, C-terminal domain"/>
    <property type="match status" value="1"/>
</dbReference>
<sequence>MTTTVGDEIRAARRAAGLSLRGLADRLGVSAATISALENNKTRVTVERLRAVADVLNLPVGVLIPNETEAGSLRLVAADPPVDNVDAEENWRTFPPLEIDAILAAAIDAFVEIGYHGTTMRGLAERSGLSVPGIYHHYRDKQDLLVRILDLTMTELHWRVDHARRHAPTSIEEVAAIVEALALFHTHRRKLAFIGASEMRSLTGANRRRIVDSRTLLQHILDDAIDRAVADGYLRTREPRTAGRAIATMCTSLPQWFRSDGPFSPQQIALSYVQFALAILHHQTPPMALNPQVRN</sequence>
<gene>
    <name evidence="5" type="ORF">AFA91_32725</name>
</gene>
<name>A0A0K0XET1_MYCGD</name>
<dbReference type="InterPro" id="IPR009057">
    <property type="entry name" value="Homeodomain-like_sf"/>
</dbReference>
<dbReference type="Pfam" id="PF17932">
    <property type="entry name" value="TetR_C_24"/>
    <property type="match status" value="1"/>
</dbReference>
<dbReference type="PROSITE" id="PS50943">
    <property type="entry name" value="HTH_CROC1"/>
    <property type="match status" value="1"/>
</dbReference>
<keyword evidence="1 2" id="KW-0238">DNA-binding</keyword>
<feature type="DNA-binding region" description="H-T-H motif" evidence="2">
    <location>
        <begin position="119"/>
        <end position="138"/>
    </location>
</feature>
<organism evidence="5 6">
    <name type="scientific">Mycolicibacterium goodii</name>
    <name type="common">Mycobacterium goodii</name>
    <dbReference type="NCBI Taxonomy" id="134601"/>
    <lineage>
        <taxon>Bacteria</taxon>
        <taxon>Bacillati</taxon>
        <taxon>Actinomycetota</taxon>
        <taxon>Actinomycetes</taxon>
        <taxon>Mycobacteriales</taxon>
        <taxon>Mycobacteriaceae</taxon>
        <taxon>Mycolicibacterium</taxon>
    </lineage>
</organism>
<dbReference type="Gene3D" id="1.10.357.10">
    <property type="entry name" value="Tetracycline Repressor, domain 2"/>
    <property type="match status" value="1"/>
</dbReference>
<dbReference type="SMART" id="SM00530">
    <property type="entry name" value="HTH_XRE"/>
    <property type="match status" value="1"/>
</dbReference>
<dbReference type="CDD" id="cd00093">
    <property type="entry name" value="HTH_XRE"/>
    <property type="match status" value="1"/>
</dbReference>
<dbReference type="Pfam" id="PF01381">
    <property type="entry name" value="HTH_3"/>
    <property type="match status" value="1"/>
</dbReference>
<dbReference type="KEGG" id="mgo:AFA91_32725"/>
<dbReference type="PANTHER" id="PTHR30055">
    <property type="entry name" value="HTH-TYPE TRANSCRIPTIONAL REGULATOR RUTR"/>
    <property type="match status" value="1"/>
</dbReference>
<dbReference type="InterPro" id="IPR001387">
    <property type="entry name" value="Cro/C1-type_HTH"/>
</dbReference>
<dbReference type="SUPFAM" id="SSF47413">
    <property type="entry name" value="lambda repressor-like DNA-binding domains"/>
    <property type="match status" value="1"/>
</dbReference>
<dbReference type="InterPro" id="IPR050109">
    <property type="entry name" value="HTH-type_TetR-like_transc_reg"/>
</dbReference>
<dbReference type="GO" id="GO:0000976">
    <property type="term" value="F:transcription cis-regulatory region binding"/>
    <property type="evidence" value="ECO:0007669"/>
    <property type="project" value="TreeGrafter"/>
</dbReference>
<dbReference type="STRING" id="134601.AFA91_32725"/>
<feature type="domain" description="HTH cro/C1-type" evidence="3">
    <location>
        <begin position="9"/>
        <end position="63"/>
    </location>
</feature>
<proteinExistence type="predicted"/>
<dbReference type="SUPFAM" id="SSF46689">
    <property type="entry name" value="Homeodomain-like"/>
    <property type="match status" value="1"/>
</dbReference>
<dbReference type="InterPro" id="IPR041490">
    <property type="entry name" value="KstR2_TetR_C"/>
</dbReference>
<dbReference type="Gene3D" id="1.10.260.40">
    <property type="entry name" value="lambda repressor-like DNA-binding domains"/>
    <property type="match status" value="1"/>
</dbReference>
<dbReference type="InterPro" id="IPR010982">
    <property type="entry name" value="Lambda_DNA-bd_dom_sf"/>
</dbReference>
<dbReference type="Proteomes" id="UP000062255">
    <property type="component" value="Chromosome"/>
</dbReference>
<evidence type="ECO:0000259" key="3">
    <source>
        <dbReference type="PROSITE" id="PS50943"/>
    </source>
</evidence>
<dbReference type="InterPro" id="IPR001647">
    <property type="entry name" value="HTH_TetR"/>
</dbReference>
<reference evidence="5 6" key="1">
    <citation type="submission" date="2015-07" db="EMBL/GenBank/DDBJ databases">
        <title>Complete genome sequence of Mycobacterium goodii X7B, a facultative thermophilic biodesulfurizing bacterium.</title>
        <authorList>
            <person name="Yu B."/>
            <person name="Li F."/>
            <person name="Xu P."/>
        </authorList>
    </citation>
    <scope>NUCLEOTIDE SEQUENCE [LARGE SCALE GENOMIC DNA]</scope>
    <source>
        <strain evidence="5 6">X7B</strain>
    </source>
</reference>
<accession>A0A0K0XET1</accession>
<evidence type="ECO:0000256" key="2">
    <source>
        <dbReference type="PROSITE-ProRule" id="PRU00335"/>
    </source>
</evidence>
<dbReference type="PRINTS" id="PR00455">
    <property type="entry name" value="HTHTETR"/>
</dbReference>
<evidence type="ECO:0000313" key="5">
    <source>
        <dbReference type="EMBL" id="AKS35891.1"/>
    </source>
</evidence>
<dbReference type="PANTHER" id="PTHR30055:SF237">
    <property type="entry name" value="TRANSCRIPTIONAL REPRESSOR MCE3R"/>
    <property type="match status" value="1"/>
</dbReference>
<dbReference type="EMBL" id="CP012150">
    <property type="protein sequence ID" value="AKS35891.1"/>
    <property type="molecule type" value="Genomic_DNA"/>
</dbReference>
<dbReference type="PATRIC" id="fig|134601.6.peg.6776"/>
<evidence type="ECO:0000259" key="4">
    <source>
        <dbReference type="PROSITE" id="PS50977"/>
    </source>
</evidence>
<protein>
    <submittedName>
        <fullName evidence="5">Transcriptional regulator</fullName>
    </submittedName>
</protein>
<dbReference type="RefSeq" id="WP_049748336.1">
    <property type="nucleotide sequence ID" value="NZ_CP012150.1"/>
</dbReference>
<feature type="domain" description="HTH tetR-type" evidence="4">
    <location>
        <begin position="96"/>
        <end position="156"/>
    </location>
</feature>
<dbReference type="Pfam" id="PF00440">
    <property type="entry name" value="TetR_N"/>
    <property type="match status" value="1"/>
</dbReference>
<evidence type="ECO:0000313" key="6">
    <source>
        <dbReference type="Proteomes" id="UP000062255"/>
    </source>
</evidence>